<comment type="caution">
    <text evidence="2">The sequence shown here is derived from an EMBL/GenBank/DDBJ whole genome shotgun (WGS) entry which is preliminary data.</text>
</comment>
<dbReference type="EMBL" id="JBIAQY010000035">
    <property type="protein sequence ID" value="MFF3575022.1"/>
    <property type="molecule type" value="Genomic_DNA"/>
</dbReference>
<dbReference type="Proteomes" id="UP001601992">
    <property type="component" value="Unassembled WGS sequence"/>
</dbReference>
<feature type="compositionally biased region" description="Polar residues" evidence="1">
    <location>
        <begin position="8"/>
        <end position="17"/>
    </location>
</feature>
<evidence type="ECO:0008006" key="4">
    <source>
        <dbReference type="Google" id="ProtNLM"/>
    </source>
</evidence>
<protein>
    <recommendedName>
        <fullName evidence="4">Helix-turn-helix domain-containing protein</fullName>
    </recommendedName>
</protein>
<reference evidence="2 3" key="1">
    <citation type="submission" date="2024-10" db="EMBL/GenBank/DDBJ databases">
        <title>The Natural Products Discovery Center: Release of the First 8490 Sequenced Strains for Exploring Actinobacteria Biosynthetic Diversity.</title>
        <authorList>
            <person name="Kalkreuter E."/>
            <person name="Kautsar S.A."/>
            <person name="Yang D."/>
            <person name="Bader C.D."/>
            <person name="Teijaro C.N."/>
            <person name="Fluegel L."/>
            <person name="Davis C.M."/>
            <person name="Simpson J.R."/>
            <person name="Lauterbach L."/>
            <person name="Steele A.D."/>
            <person name="Gui C."/>
            <person name="Meng S."/>
            <person name="Li G."/>
            <person name="Viehrig K."/>
            <person name="Ye F."/>
            <person name="Su P."/>
            <person name="Kiefer A.F."/>
            <person name="Nichols A."/>
            <person name="Cepeda A.J."/>
            <person name="Yan W."/>
            <person name="Fan B."/>
            <person name="Jiang Y."/>
            <person name="Adhikari A."/>
            <person name="Zheng C.-J."/>
            <person name="Schuster L."/>
            <person name="Cowan T.M."/>
            <person name="Smanski M.J."/>
            <person name="Chevrette M.G."/>
            <person name="De Carvalho L.P.S."/>
            <person name="Shen B."/>
        </authorList>
    </citation>
    <scope>NUCLEOTIDE SEQUENCE [LARGE SCALE GENOMIC DNA]</scope>
    <source>
        <strain evidence="2 3">NPDC002593</strain>
    </source>
</reference>
<name>A0ABW6SFN7_9NOCA</name>
<gene>
    <name evidence="2" type="ORF">ACFYXQ_45525</name>
</gene>
<organism evidence="2 3">
    <name type="scientific">Nocardia jiangxiensis</name>
    <dbReference type="NCBI Taxonomy" id="282685"/>
    <lineage>
        <taxon>Bacteria</taxon>
        <taxon>Bacillati</taxon>
        <taxon>Actinomycetota</taxon>
        <taxon>Actinomycetes</taxon>
        <taxon>Mycobacteriales</taxon>
        <taxon>Nocardiaceae</taxon>
        <taxon>Nocardia</taxon>
    </lineage>
</organism>
<evidence type="ECO:0000313" key="2">
    <source>
        <dbReference type="EMBL" id="MFF3575022.1"/>
    </source>
</evidence>
<evidence type="ECO:0000313" key="3">
    <source>
        <dbReference type="Proteomes" id="UP001601992"/>
    </source>
</evidence>
<dbReference type="RefSeq" id="WP_387407047.1">
    <property type="nucleotide sequence ID" value="NZ_JBIAQY010000035.1"/>
</dbReference>
<accession>A0ABW6SFN7</accession>
<proteinExistence type="predicted"/>
<feature type="region of interest" description="Disordered" evidence="1">
    <location>
        <begin position="1"/>
        <end position="20"/>
    </location>
</feature>
<keyword evidence="3" id="KW-1185">Reference proteome</keyword>
<sequence>MGIDLASDSGSAESSTPHVRRWATTKDAAAHICVHPEVLRRWNRHRDRYPWLPKPKWVGKDFRWDIDALDAALDAQGAD</sequence>
<evidence type="ECO:0000256" key="1">
    <source>
        <dbReference type="SAM" id="MobiDB-lite"/>
    </source>
</evidence>